<organism evidence="2 3">
    <name type="scientific">Pleuronectes platessa</name>
    <name type="common">European plaice</name>
    <dbReference type="NCBI Taxonomy" id="8262"/>
    <lineage>
        <taxon>Eukaryota</taxon>
        <taxon>Metazoa</taxon>
        <taxon>Chordata</taxon>
        <taxon>Craniata</taxon>
        <taxon>Vertebrata</taxon>
        <taxon>Euteleostomi</taxon>
        <taxon>Actinopterygii</taxon>
        <taxon>Neopterygii</taxon>
        <taxon>Teleostei</taxon>
        <taxon>Neoteleostei</taxon>
        <taxon>Acanthomorphata</taxon>
        <taxon>Carangaria</taxon>
        <taxon>Pleuronectiformes</taxon>
        <taxon>Pleuronectoidei</taxon>
        <taxon>Pleuronectidae</taxon>
        <taxon>Pleuronectes</taxon>
    </lineage>
</organism>
<proteinExistence type="predicted"/>
<protein>
    <submittedName>
        <fullName evidence="2">Uncharacterized protein</fullName>
    </submittedName>
</protein>
<sequence length="284" mass="31036">MGYKQQMLRFINAEHCLLLLEEVVSGGGKGNPAQRIKSRRRLPLFPPDVLLGVKHQTCSPSARVDRLFIRHELDNIHLLILFQLKQIKRKTTHHCTGELSEEKRRKELPLSSASSLLSPQPPLSSLSLQQSVFLHLATGDDSLALLWFTLSRISSGRLLIIFCPFELRRLFGGAAELKTNDPPGGSRMAPLRPGYGPAGRAWQRGGKCEGGGGGWMKGALQDQVEGSCSSGIRWRDPAAPGSGGGILQLRDQVEGSCSSGIRWRDPAAPGSAAERLINAELHLR</sequence>
<evidence type="ECO:0000256" key="1">
    <source>
        <dbReference type="SAM" id="MobiDB-lite"/>
    </source>
</evidence>
<feature type="region of interest" description="Disordered" evidence="1">
    <location>
        <begin position="95"/>
        <end position="119"/>
    </location>
</feature>
<dbReference type="AlphaFoldDB" id="A0A9N7YH00"/>
<accession>A0A9N7YH00</accession>
<keyword evidence="3" id="KW-1185">Reference proteome</keyword>
<reference evidence="2" key="1">
    <citation type="submission" date="2020-03" db="EMBL/GenBank/DDBJ databases">
        <authorList>
            <person name="Weist P."/>
        </authorList>
    </citation>
    <scope>NUCLEOTIDE SEQUENCE</scope>
</reference>
<gene>
    <name evidence="2" type="ORF">PLEPLA_LOCUS13136</name>
</gene>
<name>A0A9N7YH00_PLEPL</name>
<evidence type="ECO:0000313" key="3">
    <source>
        <dbReference type="Proteomes" id="UP001153269"/>
    </source>
</evidence>
<evidence type="ECO:0000313" key="2">
    <source>
        <dbReference type="EMBL" id="CAB1425206.1"/>
    </source>
</evidence>
<feature type="compositionally biased region" description="Low complexity" evidence="1">
    <location>
        <begin position="109"/>
        <end position="119"/>
    </location>
</feature>
<dbReference type="Proteomes" id="UP001153269">
    <property type="component" value="Unassembled WGS sequence"/>
</dbReference>
<dbReference type="EMBL" id="CADEAL010000785">
    <property type="protein sequence ID" value="CAB1425206.1"/>
    <property type="molecule type" value="Genomic_DNA"/>
</dbReference>
<comment type="caution">
    <text evidence="2">The sequence shown here is derived from an EMBL/GenBank/DDBJ whole genome shotgun (WGS) entry which is preliminary data.</text>
</comment>